<comment type="catalytic activity">
    <reaction evidence="6">
        <text>glycolate + A = glyoxylate + AH2</text>
        <dbReference type="Rhea" id="RHEA:21264"/>
        <dbReference type="ChEBI" id="CHEBI:13193"/>
        <dbReference type="ChEBI" id="CHEBI:17499"/>
        <dbReference type="ChEBI" id="CHEBI:29805"/>
        <dbReference type="ChEBI" id="CHEBI:36655"/>
        <dbReference type="EC" id="1.1.99.14"/>
    </reaction>
</comment>
<evidence type="ECO:0000259" key="7">
    <source>
        <dbReference type="PROSITE" id="PS51379"/>
    </source>
</evidence>
<evidence type="ECO:0000256" key="2">
    <source>
        <dbReference type="ARBA" id="ARBA00022723"/>
    </source>
</evidence>
<dbReference type="PANTHER" id="PTHR32479:SF17">
    <property type="entry name" value="GLYCOLATE OXIDASE IRON-SULFUR SUBUNIT"/>
    <property type="match status" value="1"/>
</dbReference>
<evidence type="ECO:0000256" key="3">
    <source>
        <dbReference type="ARBA" id="ARBA00022737"/>
    </source>
</evidence>
<keyword evidence="2 6" id="KW-0479">Metal-binding</keyword>
<comment type="function">
    <text evidence="6">Component of a complex that catalyzes the oxidation of glycolate to glyoxylate.</text>
</comment>
<evidence type="ECO:0000313" key="8">
    <source>
        <dbReference type="EMBL" id="NKF23913.1"/>
    </source>
</evidence>
<dbReference type="SUPFAM" id="SSF46548">
    <property type="entry name" value="alpha-helical ferredoxin"/>
    <property type="match status" value="1"/>
</dbReference>
<evidence type="ECO:0000256" key="5">
    <source>
        <dbReference type="ARBA" id="ARBA00023014"/>
    </source>
</evidence>
<evidence type="ECO:0000256" key="6">
    <source>
        <dbReference type="PIRNR" id="PIRNR000139"/>
    </source>
</evidence>
<keyword evidence="4 6" id="KW-0408">Iron</keyword>
<organism evidence="8 9">
    <name type="scientific">Solimonas marina</name>
    <dbReference type="NCBI Taxonomy" id="2714601"/>
    <lineage>
        <taxon>Bacteria</taxon>
        <taxon>Pseudomonadati</taxon>
        <taxon>Pseudomonadota</taxon>
        <taxon>Gammaproteobacteria</taxon>
        <taxon>Nevskiales</taxon>
        <taxon>Nevskiaceae</taxon>
        <taxon>Solimonas</taxon>
    </lineage>
</organism>
<dbReference type="GO" id="GO:0019154">
    <property type="term" value="F:glycolate dehydrogenase activity"/>
    <property type="evidence" value="ECO:0007669"/>
    <property type="project" value="UniProtKB-EC"/>
</dbReference>
<proteinExistence type="predicted"/>
<dbReference type="PROSITE" id="PS00198">
    <property type="entry name" value="4FE4S_FER_1"/>
    <property type="match status" value="2"/>
</dbReference>
<gene>
    <name evidence="8" type="ORF">G7Y82_16490</name>
</gene>
<evidence type="ECO:0000256" key="4">
    <source>
        <dbReference type="ARBA" id="ARBA00023004"/>
    </source>
</evidence>
<dbReference type="PANTHER" id="PTHR32479">
    <property type="entry name" value="GLYCOLATE OXIDASE IRON-SULFUR SUBUNIT"/>
    <property type="match status" value="1"/>
</dbReference>
<keyword evidence="5 6" id="KW-0411">Iron-sulfur</keyword>
<keyword evidence="1 6" id="KW-0004">4Fe-4S</keyword>
<protein>
    <recommendedName>
        <fullName evidence="6">Glycolate oxidase iron-sulfur subunit</fullName>
        <ecNumber evidence="6">1.1.99.14</ecNumber>
    </recommendedName>
</protein>
<dbReference type="InterPro" id="IPR012257">
    <property type="entry name" value="Glc_ox_4Fe-4S"/>
</dbReference>
<keyword evidence="9" id="KW-1185">Reference proteome</keyword>
<dbReference type="EMBL" id="JAAVXB010000010">
    <property type="protein sequence ID" value="NKF23913.1"/>
    <property type="molecule type" value="Genomic_DNA"/>
</dbReference>
<name>A0A969WDB3_9GAMM</name>
<reference evidence="8" key="1">
    <citation type="submission" date="2020-03" db="EMBL/GenBank/DDBJ databases">
        <title>Solimonas marina sp. nov., isolated from deep seawater of the Pacific Ocean.</title>
        <authorList>
            <person name="Liu X."/>
            <person name="Lai Q."/>
            <person name="Sun F."/>
            <person name="Gai Y."/>
            <person name="Li G."/>
            <person name="Shao Z."/>
        </authorList>
    </citation>
    <scope>NUCLEOTIDE SEQUENCE</scope>
    <source>
        <strain evidence="8">C16B3</strain>
    </source>
</reference>
<dbReference type="Gene3D" id="1.10.1060.10">
    <property type="entry name" value="Alpha-helical ferredoxin"/>
    <property type="match status" value="1"/>
</dbReference>
<keyword evidence="6" id="KW-0249">Electron transport</keyword>
<dbReference type="GO" id="GO:0051539">
    <property type="term" value="F:4 iron, 4 sulfur cluster binding"/>
    <property type="evidence" value="ECO:0007669"/>
    <property type="project" value="UniProtKB-UniRule"/>
</dbReference>
<dbReference type="GO" id="GO:0046872">
    <property type="term" value="F:metal ion binding"/>
    <property type="evidence" value="ECO:0007669"/>
    <property type="project" value="UniProtKB-UniRule"/>
</dbReference>
<dbReference type="Pfam" id="PF13183">
    <property type="entry name" value="Fer4_8"/>
    <property type="match status" value="1"/>
</dbReference>
<sequence>MSDTQTMEQTARPFPLAKADLCVKCGLCLPHCPTYQETGNEADSPRGRIMLMQGLASGLIERSAALDAHLDGCLGCRSCERVCPARVPYGELIDAGRAMLQHHAGRPPALTRGLAPWLTRPRLRRMARIALQLFQYSGLQRLLTMGGALRMGRAGRWLSLLPQRTPQVAVGAHQRPRHGTRVQLFRGCVGDIADTATLHAIATLFERCGFEVEQPRAQTCCGALHLHAGAPAAAANLADRNRAAFSSTAAIVYAASGCGATLQEYGACGIGSADFAAQVQDPHRLLLDHWPRDIQLRPLNATIAVHLPCSQRNVTGAGEAIIALLRKIPNARVVTLDSQHNCCGAAGTYLLSQPEMADRLLEHKLDALSHMTADYLVSSNVGCSLHLGGGLRRGDLRASKAPTLLHPLALLAQQWPSDT</sequence>
<dbReference type="PROSITE" id="PS51379">
    <property type="entry name" value="4FE4S_FER_2"/>
    <property type="match status" value="2"/>
</dbReference>
<comment type="cofactor">
    <cofactor evidence="6">
        <name>[4Fe-4S] cluster</name>
        <dbReference type="ChEBI" id="CHEBI:49883"/>
    </cofactor>
    <text evidence="6">Binds 2 [4Fe-4S] clusters.</text>
</comment>
<feature type="domain" description="4Fe-4S ferredoxin-type" evidence="7">
    <location>
        <begin position="62"/>
        <end position="95"/>
    </location>
</feature>
<evidence type="ECO:0000313" key="9">
    <source>
        <dbReference type="Proteomes" id="UP000653472"/>
    </source>
</evidence>
<feature type="domain" description="4Fe-4S ferredoxin-type" evidence="7">
    <location>
        <begin position="13"/>
        <end position="42"/>
    </location>
</feature>
<dbReference type="AlphaFoldDB" id="A0A969WDB3"/>
<dbReference type="PIRSF" id="PIRSF000139">
    <property type="entry name" value="Glc_ox_4Fe-4S"/>
    <property type="match status" value="1"/>
</dbReference>
<dbReference type="InterPro" id="IPR017900">
    <property type="entry name" value="4Fe4S_Fe_S_CS"/>
</dbReference>
<dbReference type="Proteomes" id="UP000653472">
    <property type="component" value="Unassembled WGS sequence"/>
</dbReference>
<evidence type="ECO:0000256" key="1">
    <source>
        <dbReference type="ARBA" id="ARBA00022485"/>
    </source>
</evidence>
<dbReference type="InterPro" id="IPR009051">
    <property type="entry name" value="Helical_ferredxn"/>
</dbReference>
<dbReference type="EC" id="1.1.99.14" evidence="6"/>
<dbReference type="InterPro" id="IPR004017">
    <property type="entry name" value="Cys_rich_dom"/>
</dbReference>
<keyword evidence="6" id="KW-0813">Transport</keyword>
<comment type="catalytic activity">
    <reaction evidence="6">
        <text>(R)-lactate + A = pyruvate + AH2</text>
        <dbReference type="Rhea" id="RHEA:15089"/>
        <dbReference type="ChEBI" id="CHEBI:13193"/>
        <dbReference type="ChEBI" id="CHEBI:15361"/>
        <dbReference type="ChEBI" id="CHEBI:16004"/>
        <dbReference type="ChEBI" id="CHEBI:17499"/>
    </reaction>
</comment>
<keyword evidence="3" id="KW-0677">Repeat</keyword>
<accession>A0A969WDB3</accession>
<dbReference type="Pfam" id="PF02754">
    <property type="entry name" value="CCG"/>
    <property type="match status" value="2"/>
</dbReference>
<comment type="caution">
    <text evidence="8">The sequence shown here is derived from an EMBL/GenBank/DDBJ whole genome shotgun (WGS) entry which is preliminary data.</text>
</comment>
<dbReference type="InterPro" id="IPR017896">
    <property type="entry name" value="4Fe4S_Fe-S-bd"/>
</dbReference>